<name>A0A2X0KJI3_9BASI</name>
<evidence type="ECO:0000313" key="3">
    <source>
        <dbReference type="Proteomes" id="UP000249723"/>
    </source>
</evidence>
<dbReference type="Proteomes" id="UP000249723">
    <property type="component" value="Unassembled WGS sequence"/>
</dbReference>
<accession>A0A2X0KJI3</accession>
<dbReference type="AlphaFoldDB" id="A0A2X0KJI3"/>
<feature type="region of interest" description="Disordered" evidence="1">
    <location>
        <begin position="566"/>
        <end position="603"/>
    </location>
</feature>
<keyword evidence="3" id="KW-1185">Reference proteome</keyword>
<gene>
    <name evidence="2" type="ORF">BZ3500_MVSOF-1268-A1-R1_CHR6-3G08776</name>
</gene>
<feature type="region of interest" description="Disordered" evidence="1">
    <location>
        <begin position="449"/>
        <end position="469"/>
    </location>
</feature>
<reference evidence="3" key="1">
    <citation type="submission" date="2016-10" db="EMBL/GenBank/DDBJ databases">
        <authorList>
            <person name="Jeantristanb JTB J.-T."/>
            <person name="Ricardo R."/>
        </authorList>
    </citation>
    <scope>NUCLEOTIDE SEQUENCE [LARGE SCALE GENOMIC DNA]</scope>
</reference>
<dbReference type="EMBL" id="FMWP01000048">
    <property type="protein sequence ID" value="SCZ93619.1"/>
    <property type="molecule type" value="Genomic_DNA"/>
</dbReference>
<evidence type="ECO:0000313" key="2">
    <source>
        <dbReference type="EMBL" id="SCZ93619.1"/>
    </source>
</evidence>
<dbReference type="STRING" id="289078.A0A2X0KJI3"/>
<sequence>MPPHPSETPERPRPALQALEQLLRLLAISHREIESVVADALGRCLGFLTRAQWKELGLNQNRWRALFMSILYLLREDGGAETGGKGRTRLDDPLTLPDEASVGSKAYEEERALFRRVSGGKDVICFSYAWTSVIRATTDTKRHRVFVPKLVHSADWWEDRVIMLVVGLFGWKDRVPAVLRVFASAGFVTPTAGGRRQVYERKVAEASFRNQSLKRIVEAILLVPLLRDRATHPATADPKLEAALRALYKKAHKIVPDAATFDTIYASARGVIFDAIQVVEEHLDKMIGPTERDQLRPQHTLGDLVKGKFKFLPTQVLLPALHALKIKSGRSLGIGPDFAPEFITMSLRRTAIILWKGPEVARVLVKWLDGVWIPWAAQRADAQTTNEEFAGAGQRVREMLRRQVDTKGVLLGGGGGGEAWVISPEWEAQWFAFCEATIHGIFFVTTPPRSDGPGSDSDSDDADLGPRTKVRKVTAFKPNSDGVPRYLTGKGPLVVFQLFNVELFGPHRVPHGQWLTNGHSVQILTLDVAEAVLEARSSPDSEAAIVPRQTVYETFDIVTEHYPTWHSSKDADRHKPKGSGARGAVGALGPKRAVKQPPTLPGGMPMIQRVENGREEALQAIFQKATGESWGDYELPPISTCIPGCDELASELEAGVNRDVVTVGIDPGTKCPVAISSRLYDRNGCPMEDELVLYASSVDHALHSTQERTRLIDAELGAELRFGLQISSEPNTAGMPLRARTPGSSAQFRVHAKATVQRLVDQVMSVTGVRVVERALNGTRQQQALDSLRSPELALRDDILSSEPRLFIFFIGAGGSSRGTVHATYRTNVFLRALVAEIERLKRVGLDILVYDVDEDLTSSLCSNQDCRNEHGHRSRSVSEIEQGRVEVMFAGLITNGVLLRRPTLYRLNDKGTVEGSAKPLFRVYQCERGCQPPVHRDLVAGKNIRFAGLHCLFSDHHPFKQYH</sequence>
<dbReference type="OrthoDB" id="2540390at2759"/>
<protein>
    <submittedName>
        <fullName evidence="2">BZ3500_MvSof-1268-A1-R1_Chr6-3g08776 protein</fullName>
    </submittedName>
</protein>
<evidence type="ECO:0000256" key="1">
    <source>
        <dbReference type="SAM" id="MobiDB-lite"/>
    </source>
</evidence>
<organism evidence="2 3">
    <name type="scientific">Microbotryum saponariae</name>
    <dbReference type="NCBI Taxonomy" id="289078"/>
    <lineage>
        <taxon>Eukaryota</taxon>
        <taxon>Fungi</taxon>
        <taxon>Dikarya</taxon>
        <taxon>Basidiomycota</taxon>
        <taxon>Pucciniomycotina</taxon>
        <taxon>Microbotryomycetes</taxon>
        <taxon>Microbotryales</taxon>
        <taxon>Microbotryaceae</taxon>
        <taxon>Microbotryum</taxon>
    </lineage>
</organism>
<proteinExistence type="predicted"/>